<feature type="signal peptide" evidence="10">
    <location>
        <begin position="1"/>
        <end position="26"/>
    </location>
</feature>
<dbReference type="InterPro" id="IPR000297">
    <property type="entry name" value="PPIase_PpiC"/>
</dbReference>
<protein>
    <recommendedName>
        <fullName evidence="1">Parvulin-like PPIase</fullName>
    </recommendedName>
    <alternativeName>
        <fullName evidence="7">Peptidyl-prolyl cis-trans isomerase plp</fullName>
    </alternativeName>
    <alternativeName>
        <fullName evidence="8">Rotamase plp</fullName>
    </alternativeName>
</protein>
<gene>
    <name evidence="12" type="ORF">ACFOOR_14610</name>
</gene>
<dbReference type="PANTHER" id="PTHR47637:SF1">
    <property type="entry name" value="CHAPERONE SURA"/>
    <property type="match status" value="1"/>
</dbReference>
<dbReference type="Gene3D" id="3.10.50.40">
    <property type="match status" value="1"/>
</dbReference>
<dbReference type="SUPFAM" id="SSF109998">
    <property type="entry name" value="Triger factor/SurA peptide-binding domain-like"/>
    <property type="match status" value="1"/>
</dbReference>
<sequence>MNNRARILMSSLAAALALVAAPAVSAQQVEGIVALVNDQPITTVDVRNRMRMIIASSGQQPSPEAIERIQEQAVRGLIDETLQLQAAAEFEVEVDSAEVDQAIDDIAERNGTTRAQIQQELATAGVDISTLRRQLEAEIAWQIIVSGRYGSRIRVSNQQIEAALERIAASASQPQYYIAEIFLELTSAGGEERLQQQATAALNALREGAPFQVVAQQFSAAPSAANGGEVGWVLGGQLRPEVEQVAQVLQPGQLSRPIRVPGGYMIIAMIQKREGTTTVQYDLTQVTVPTSAVTDNTAAQLRQALERASCETVDGAISGIPGAFATPLGAIPASSLLPNIRDALNGLDTGDHTQVLETAAGRQAFLVCERSIGGPGMPTRDDVEEQLRGQQLSNQSRRWLRDLRREATIEYR</sequence>
<evidence type="ECO:0000256" key="5">
    <source>
        <dbReference type="ARBA" id="ARBA00023186"/>
    </source>
</evidence>
<dbReference type="Pfam" id="PF09312">
    <property type="entry name" value="SurA_N"/>
    <property type="match status" value="1"/>
</dbReference>
<evidence type="ECO:0000256" key="3">
    <source>
        <dbReference type="ARBA" id="ARBA00022764"/>
    </source>
</evidence>
<evidence type="ECO:0000313" key="13">
    <source>
        <dbReference type="Proteomes" id="UP001595379"/>
    </source>
</evidence>
<dbReference type="InterPro" id="IPR027304">
    <property type="entry name" value="Trigger_fact/SurA_dom_sf"/>
</dbReference>
<dbReference type="EMBL" id="JBHRSV010000028">
    <property type="protein sequence ID" value="MFC2927337.1"/>
    <property type="molecule type" value="Genomic_DNA"/>
</dbReference>
<dbReference type="PANTHER" id="PTHR47637">
    <property type="entry name" value="CHAPERONE SURA"/>
    <property type="match status" value="1"/>
</dbReference>
<dbReference type="SUPFAM" id="SSF54534">
    <property type="entry name" value="FKBP-like"/>
    <property type="match status" value="1"/>
</dbReference>
<dbReference type="InterPro" id="IPR046357">
    <property type="entry name" value="PPIase_dom_sf"/>
</dbReference>
<keyword evidence="4 9" id="KW-0697">Rotamase</keyword>
<dbReference type="RefSeq" id="WP_343163322.1">
    <property type="nucleotide sequence ID" value="NZ_JBHRSV010000028.1"/>
</dbReference>
<evidence type="ECO:0000313" key="12">
    <source>
        <dbReference type="EMBL" id="MFC2927337.1"/>
    </source>
</evidence>
<dbReference type="Gene3D" id="1.10.4030.10">
    <property type="entry name" value="Porin chaperone SurA, peptide-binding domain"/>
    <property type="match status" value="1"/>
</dbReference>
<reference evidence="13" key="1">
    <citation type="journal article" date="2019" name="Int. J. Syst. Evol. Microbiol.">
        <title>The Global Catalogue of Microorganisms (GCM) 10K type strain sequencing project: providing services to taxonomists for standard genome sequencing and annotation.</title>
        <authorList>
            <consortium name="The Broad Institute Genomics Platform"/>
            <consortium name="The Broad Institute Genome Sequencing Center for Infectious Disease"/>
            <person name="Wu L."/>
            <person name="Ma J."/>
        </authorList>
    </citation>
    <scope>NUCLEOTIDE SEQUENCE [LARGE SCALE GENOMIC DNA]</scope>
    <source>
        <strain evidence="13">KCTC 52487</strain>
    </source>
</reference>
<name>A0ABV7A100_9PROT</name>
<dbReference type="InterPro" id="IPR050280">
    <property type="entry name" value="OMP_Chaperone_SurA"/>
</dbReference>
<evidence type="ECO:0000259" key="11">
    <source>
        <dbReference type="PROSITE" id="PS50198"/>
    </source>
</evidence>
<evidence type="ECO:0000256" key="8">
    <source>
        <dbReference type="ARBA" id="ARBA00031484"/>
    </source>
</evidence>
<evidence type="ECO:0000256" key="6">
    <source>
        <dbReference type="ARBA" id="ARBA00023235"/>
    </source>
</evidence>
<evidence type="ECO:0000256" key="4">
    <source>
        <dbReference type="ARBA" id="ARBA00023110"/>
    </source>
</evidence>
<evidence type="ECO:0000256" key="9">
    <source>
        <dbReference type="PROSITE-ProRule" id="PRU00278"/>
    </source>
</evidence>
<dbReference type="GO" id="GO:0003755">
    <property type="term" value="F:peptidyl-prolyl cis-trans isomerase activity"/>
    <property type="evidence" value="ECO:0007669"/>
    <property type="project" value="UniProtKB-EC"/>
</dbReference>
<keyword evidence="13" id="KW-1185">Reference proteome</keyword>
<proteinExistence type="predicted"/>
<evidence type="ECO:0000256" key="7">
    <source>
        <dbReference type="ARBA" id="ARBA00030642"/>
    </source>
</evidence>
<accession>A0ABV7A100</accession>
<evidence type="ECO:0000256" key="2">
    <source>
        <dbReference type="ARBA" id="ARBA00022729"/>
    </source>
</evidence>
<keyword evidence="5" id="KW-0143">Chaperone</keyword>
<evidence type="ECO:0000256" key="10">
    <source>
        <dbReference type="SAM" id="SignalP"/>
    </source>
</evidence>
<dbReference type="Proteomes" id="UP001595379">
    <property type="component" value="Unassembled WGS sequence"/>
</dbReference>
<feature type="domain" description="PpiC" evidence="11">
    <location>
        <begin position="173"/>
        <end position="271"/>
    </location>
</feature>
<dbReference type="InterPro" id="IPR015391">
    <property type="entry name" value="SurA_N"/>
</dbReference>
<keyword evidence="6 9" id="KW-0413">Isomerase</keyword>
<dbReference type="PROSITE" id="PS50198">
    <property type="entry name" value="PPIC_PPIASE_2"/>
    <property type="match status" value="1"/>
</dbReference>
<organism evidence="12 13">
    <name type="scientific">Hyphobacterium vulgare</name>
    <dbReference type="NCBI Taxonomy" id="1736751"/>
    <lineage>
        <taxon>Bacteria</taxon>
        <taxon>Pseudomonadati</taxon>
        <taxon>Pseudomonadota</taxon>
        <taxon>Alphaproteobacteria</taxon>
        <taxon>Maricaulales</taxon>
        <taxon>Maricaulaceae</taxon>
        <taxon>Hyphobacterium</taxon>
    </lineage>
</organism>
<dbReference type="Pfam" id="PF00639">
    <property type="entry name" value="Rotamase"/>
    <property type="match status" value="1"/>
</dbReference>
<evidence type="ECO:0000256" key="1">
    <source>
        <dbReference type="ARBA" id="ARBA00018370"/>
    </source>
</evidence>
<comment type="caution">
    <text evidence="12">The sequence shown here is derived from an EMBL/GenBank/DDBJ whole genome shotgun (WGS) entry which is preliminary data.</text>
</comment>
<feature type="chain" id="PRO_5045848465" description="Parvulin-like PPIase" evidence="10">
    <location>
        <begin position="27"/>
        <end position="412"/>
    </location>
</feature>
<keyword evidence="2 10" id="KW-0732">Signal</keyword>
<keyword evidence="3" id="KW-0574">Periplasm</keyword>